<reference evidence="2 3" key="1">
    <citation type="submission" date="2016-10" db="EMBL/GenBank/DDBJ databases">
        <authorList>
            <person name="de Groot N.N."/>
        </authorList>
    </citation>
    <scope>NUCLEOTIDE SEQUENCE [LARGE SCALE GENOMIC DNA]</scope>
    <source>
        <strain evidence="2 3">DSM 23581</strain>
    </source>
</reference>
<dbReference type="RefSeq" id="WP_093244461.1">
    <property type="nucleotide sequence ID" value="NZ_FNQF01000007.1"/>
</dbReference>
<keyword evidence="3" id="KW-1185">Reference proteome</keyword>
<protein>
    <recommendedName>
        <fullName evidence="4">DUF2911 domain-containing protein</fullName>
    </recommendedName>
</protein>
<feature type="signal peptide" evidence="1">
    <location>
        <begin position="1"/>
        <end position="20"/>
    </location>
</feature>
<accession>A0A1H4C8W5</accession>
<sequence>MKKSILLILFAFSISSLSFAQDFSDLDKSPMDAVIVRNKDNSPLVRIIYSRPQKRGREIFGGLVPFDEVWRTGANEATEITFYDDVNFGDKHVMAGTYSLFTIPGKEKWTIIINEMTNAWGAYNYEKEKDVIRVKAKANQTAASVEKFSITFRPHSDGAHLLIGWDDTYLEIPITNKNL</sequence>
<name>A0A1H4C8W5_9FLAO</name>
<dbReference type="AlphaFoldDB" id="A0A1H4C8W5"/>
<dbReference type="Pfam" id="PF11138">
    <property type="entry name" value="DUF2911"/>
    <property type="match status" value="1"/>
</dbReference>
<gene>
    <name evidence="2" type="ORF">SAMN05421540_10799</name>
</gene>
<evidence type="ECO:0008006" key="4">
    <source>
        <dbReference type="Google" id="ProtNLM"/>
    </source>
</evidence>
<feature type="chain" id="PRO_5011581589" description="DUF2911 domain-containing protein" evidence="1">
    <location>
        <begin position="21"/>
        <end position="179"/>
    </location>
</feature>
<dbReference type="STRING" id="908615.SAMN05421540_10799"/>
<organism evidence="2 3">
    <name type="scientific">Psychroflexus halocasei</name>
    <dbReference type="NCBI Taxonomy" id="908615"/>
    <lineage>
        <taxon>Bacteria</taxon>
        <taxon>Pseudomonadati</taxon>
        <taxon>Bacteroidota</taxon>
        <taxon>Flavobacteriia</taxon>
        <taxon>Flavobacteriales</taxon>
        <taxon>Flavobacteriaceae</taxon>
        <taxon>Psychroflexus</taxon>
    </lineage>
</organism>
<dbReference type="Proteomes" id="UP000198820">
    <property type="component" value="Unassembled WGS sequence"/>
</dbReference>
<proteinExistence type="predicted"/>
<evidence type="ECO:0000256" key="1">
    <source>
        <dbReference type="SAM" id="SignalP"/>
    </source>
</evidence>
<dbReference type="EMBL" id="FNQF01000007">
    <property type="protein sequence ID" value="SEA56851.1"/>
    <property type="molecule type" value="Genomic_DNA"/>
</dbReference>
<keyword evidence="1" id="KW-0732">Signal</keyword>
<dbReference type="InterPro" id="IPR021314">
    <property type="entry name" value="DUF2911"/>
</dbReference>
<evidence type="ECO:0000313" key="2">
    <source>
        <dbReference type="EMBL" id="SEA56851.1"/>
    </source>
</evidence>
<evidence type="ECO:0000313" key="3">
    <source>
        <dbReference type="Proteomes" id="UP000198820"/>
    </source>
</evidence>